<reference evidence="2 3" key="1">
    <citation type="journal article" date="2018" name="Cell">
        <title>The Chara Genome: Secondary Complexity and Implications for Plant Terrestrialization.</title>
        <authorList>
            <person name="Nishiyama T."/>
            <person name="Sakayama H."/>
            <person name="Vries J.D."/>
            <person name="Buschmann H."/>
            <person name="Saint-Marcoux D."/>
            <person name="Ullrich K.K."/>
            <person name="Haas F.B."/>
            <person name="Vanderstraeten L."/>
            <person name="Becker D."/>
            <person name="Lang D."/>
            <person name="Vosolsobe S."/>
            <person name="Rombauts S."/>
            <person name="Wilhelmsson P.K.I."/>
            <person name="Janitza P."/>
            <person name="Kern R."/>
            <person name="Heyl A."/>
            <person name="Rumpler F."/>
            <person name="Villalobos L.I.A.C."/>
            <person name="Clay J.M."/>
            <person name="Skokan R."/>
            <person name="Toyoda A."/>
            <person name="Suzuki Y."/>
            <person name="Kagoshima H."/>
            <person name="Schijlen E."/>
            <person name="Tajeshwar N."/>
            <person name="Catarino B."/>
            <person name="Hetherington A.J."/>
            <person name="Saltykova A."/>
            <person name="Bonnot C."/>
            <person name="Breuninger H."/>
            <person name="Symeonidi A."/>
            <person name="Radhakrishnan G.V."/>
            <person name="Van Nieuwerburgh F."/>
            <person name="Deforce D."/>
            <person name="Chang C."/>
            <person name="Karol K.G."/>
            <person name="Hedrich R."/>
            <person name="Ulvskov P."/>
            <person name="Glockner G."/>
            <person name="Delwiche C.F."/>
            <person name="Petrasek J."/>
            <person name="Van de Peer Y."/>
            <person name="Friml J."/>
            <person name="Beilby M."/>
            <person name="Dolan L."/>
            <person name="Kohara Y."/>
            <person name="Sugano S."/>
            <person name="Fujiyama A."/>
            <person name="Delaux P.-M."/>
            <person name="Quint M."/>
            <person name="TheiBen G."/>
            <person name="Hagemann M."/>
            <person name="Harholt J."/>
            <person name="Dunand C."/>
            <person name="Zachgo S."/>
            <person name="Langdale J."/>
            <person name="Maumus F."/>
            <person name="Straeten D.V.D."/>
            <person name="Gould S.B."/>
            <person name="Rensing S.A."/>
        </authorList>
    </citation>
    <scope>NUCLEOTIDE SEQUENCE [LARGE SCALE GENOMIC DNA]</scope>
    <source>
        <strain evidence="2 3">S276</strain>
    </source>
</reference>
<dbReference type="EMBL" id="BFEA01000016">
    <property type="protein sequence ID" value="GBG61023.1"/>
    <property type="molecule type" value="Genomic_DNA"/>
</dbReference>
<dbReference type="Gramene" id="GBG61023">
    <property type="protein sequence ID" value="GBG61023"/>
    <property type="gene ID" value="CBR_g18618"/>
</dbReference>
<evidence type="ECO:0000313" key="3">
    <source>
        <dbReference type="Proteomes" id="UP000265515"/>
    </source>
</evidence>
<sequence length="432" mass="49524">MIGEGVKTLPHGGLQGTSLDLQTAEEVSALSIVIIYKRQLKEMYAVLCQEHGDLPCDVLLEGMEIYDDELRVKIATRTVPWQDICDGITPEGHWAIREEDAQMMVTVFSWRSDHSFIFAPPPDLAKQARTKQIDVRIWDQLFELHVPQYVPDEIHRLIADILTEYQGAISMTDTAIGLSLSGVHPHLSFCLESLAVPLLDPQQWRRWREHVAELSVCLVGVKVTWTRHEDHCQWAEYLELLIIQEWRTGVEGDLLGFLFRLVRPDHHQLIVQELTVPLAQLADDLPLEIVSQSDNSPVPHALPRMLTPYLQLSACLEEPGSGRNPPSWHGYLDPHEIVDLAFFQDRTASENEEVEIEAEEESSDEEEEAEKEADEEETPEEGSYSEHSEGEQSEEEKEEEQDDEEEEEEDQEELEESEWEGFEEEVRAEARE</sequence>
<evidence type="ECO:0000313" key="2">
    <source>
        <dbReference type="EMBL" id="GBG61023.1"/>
    </source>
</evidence>
<comment type="caution">
    <text evidence="2">The sequence shown here is derived from an EMBL/GenBank/DDBJ whole genome shotgun (WGS) entry which is preliminary data.</text>
</comment>
<protein>
    <submittedName>
        <fullName evidence="2">Uncharacterized protein</fullName>
    </submittedName>
</protein>
<evidence type="ECO:0000256" key="1">
    <source>
        <dbReference type="SAM" id="MobiDB-lite"/>
    </source>
</evidence>
<feature type="region of interest" description="Disordered" evidence="1">
    <location>
        <begin position="349"/>
        <end position="432"/>
    </location>
</feature>
<feature type="compositionally biased region" description="Acidic residues" evidence="1">
    <location>
        <begin position="350"/>
        <end position="380"/>
    </location>
</feature>
<name>A0A388JTD9_CHABU</name>
<accession>A0A388JTD9</accession>
<organism evidence="2 3">
    <name type="scientific">Chara braunii</name>
    <name type="common">Braun's stonewort</name>
    <dbReference type="NCBI Taxonomy" id="69332"/>
    <lineage>
        <taxon>Eukaryota</taxon>
        <taxon>Viridiplantae</taxon>
        <taxon>Streptophyta</taxon>
        <taxon>Charophyceae</taxon>
        <taxon>Charales</taxon>
        <taxon>Characeae</taxon>
        <taxon>Chara</taxon>
    </lineage>
</organism>
<keyword evidence="3" id="KW-1185">Reference proteome</keyword>
<dbReference type="Proteomes" id="UP000265515">
    <property type="component" value="Unassembled WGS sequence"/>
</dbReference>
<dbReference type="AlphaFoldDB" id="A0A388JTD9"/>
<gene>
    <name evidence="2" type="ORF">CBR_g18618</name>
</gene>
<feature type="compositionally biased region" description="Acidic residues" evidence="1">
    <location>
        <begin position="391"/>
        <end position="423"/>
    </location>
</feature>
<proteinExistence type="predicted"/>